<dbReference type="SUPFAM" id="SSF51556">
    <property type="entry name" value="Metallo-dependent hydrolases"/>
    <property type="match status" value="1"/>
</dbReference>
<dbReference type="GO" id="GO:0016787">
    <property type="term" value="F:hydrolase activity"/>
    <property type="evidence" value="ECO:0007669"/>
    <property type="project" value="UniProtKB-KW"/>
</dbReference>
<evidence type="ECO:0000259" key="1">
    <source>
        <dbReference type="Pfam" id="PF04909"/>
    </source>
</evidence>
<dbReference type="Gene3D" id="3.20.20.140">
    <property type="entry name" value="Metal-dependent hydrolases"/>
    <property type="match status" value="1"/>
</dbReference>
<dbReference type="EMBL" id="BSNN01000002">
    <property type="protein sequence ID" value="GLQ35080.1"/>
    <property type="molecule type" value="Genomic_DNA"/>
</dbReference>
<organism evidence="2 3">
    <name type="scientific">Amylibacter marinus</name>
    <dbReference type="NCBI Taxonomy" id="1475483"/>
    <lineage>
        <taxon>Bacteria</taxon>
        <taxon>Pseudomonadati</taxon>
        <taxon>Pseudomonadota</taxon>
        <taxon>Alphaproteobacteria</taxon>
        <taxon>Rhodobacterales</taxon>
        <taxon>Paracoccaceae</taxon>
        <taxon>Amylibacter</taxon>
    </lineage>
</organism>
<dbReference type="Proteomes" id="UP001156694">
    <property type="component" value="Unassembled WGS sequence"/>
</dbReference>
<dbReference type="Pfam" id="PF04909">
    <property type="entry name" value="Amidohydro_2"/>
    <property type="match status" value="1"/>
</dbReference>
<protein>
    <submittedName>
        <fullName evidence="2">Hydrolase</fullName>
    </submittedName>
</protein>
<dbReference type="InterPro" id="IPR006680">
    <property type="entry name" value="Amidohydro-rel"/>
</dbReference>
<name>A0ABQ5VUY0_9RHOB</name>
<dbReference type="InterPro" id="IPR032466">
    <property type="entry name" value="Metal_Hydrolase"/>
</dbReference>
<dbReference type="InterPro" id="IPR052358">
    <property type="entry name" value="Aro_Compnd_Degr_Hydrolases"/>
</dbReference>
<keyword evidence="3" id="KW-1185">Reference proteome</keyword>
<sequence>MGIIDAHVHVFEPKKFPYATKRNYTPGEATAENLRNHMLRIGADKVVIVQPSPYGADNQATVQAVEILGQDVARAIAVIDPERTAPEFVSSLWHSGVRGVRANLKTSGQTGIDTARRQLEQLADRLSGTDMALQIFLPADVIVELKDTIRGLGRLTILDHFAGLKIGDPNFSSTLDGLQEVLVLPNVVLKVSGSVRATDYADTPVAMEPFIPALFDAAKDRIVWGSDWPHTGKSSERAARPLSEIEPFMEIDDAKSLGYIREWCRSEAEFRNITYGTSKEIYGF</sequence>
<feature type="domain" description="Amidohydrolase-related" evidence="1">
    <location>
        <begin position="4"/>
        <end position="244"/>
    </location>
</feature>
<keyword evidence="2" id="KW-0378">Hydrolase</keyword>
<gene>
    <name evidence="2" type="ORF">GCM10007939_13630</name>
</gene>
<comment type="caution">
    <text evidence="2">The sequence shown here is derived from an EMBL/GenBank/DDBJ whole genome shotgun (WGS) entry which is preliminary data.</text>
</comment>
<accession>A0ABQ5VUY0</accession>
<proteinExistence type="predicted"/>
<reference evidence="3" key="1">
    <citation type="journal article" date="2019" name="Int. J. Syst. Evol. Microbiol.">
        <title>The Global Catalogue of Microorganisms (GCM) 10K type strain sequencing project: providing services to taxonomists for standard genome sequencing and annotation.</title>
        <authorList>
            <consortium name="The Broad Institute Genomics Platform"/>
            <consortium name="The Broad Institute Genome Sequencing Center for Infectious Disease"/>
            <person name="Wu L."/>
            <person name="Ma J."/>
        </authorList>
    </citation>
    <scope>NUCLEOTIDE SEQUENCE [LARGE SCALE GENOMIC DNA]</scope>
    <source>
        <strain evidence="3">NBRC 110140</strain>
    </source>
</reference>
<evidence type="ECO:0000313" key="2">
    <source>
        <dbReference type="EMBL" id="GLQ35080.1"/>
    </source>
</evidence>
<dbReference type="PANTHER" id="PTHR35563">
    <property type="entry name" value="BARREL METAL-DEPENDENT HYDROLASE, PUTATIVE (AFU_ORTHOLOGUE AFUA_1G16240)-RELATED"/>
    <property type="match status" value="1"/>
</dbReference>
<evidence type="ECO:0000313" key="3">
    <source>
        <dbReference type="Proteomes" id="UP001156694"/>
    </source>
</evidence>
<dbReference type="PANTHER" id="PTHR35563:SF2">
    <property type="entry name" value="BARREL METAL-DEPENDENT HYDROLASE, PUTATIVE (AFU_ORTHOLOGUE AFUA_1G16240)-RELATED"/>
    <property type="match status" value="1"/>
</dbReference>